<dbReference type="Pfam" id="PF22041">
    <property type="entry name" value="GST_C_7"/>
    <property type="match status" value="1"/>
</dbReference>
<dbReference type="Gene3D" id="3.40.30.10">
    <property type="entry name" value="Glutaredoxin"/>
    <property type="match status" value="1"/>
</dbReference>
<evidence type="ECO:0000313" key="2">
    <source>
        <dbReference type="EMBL" id="KAL0057372.1"/>
    </source>
</evidence>
<proteinExistence type="predicted"/>
<evidence type="ECO:0000313" key="3">
    <source>
        <dbReference type="Proteomes" id="UP001437256"/>
    </source>
</evidence>
<dbReference type="PROSITE" id="PS50404">
    <property type="entry name" value="GST_NTER"/>
    <property type="match status" value="1"/>
</dbReference>
<dbReference type="SUPFAM" id="SSF52833">
    <property type="entry name" value="Thioredoxin-like"/>
    <property type="match status" value="1"/>
</dbReference>
<dbReference type="Proteomes" id="UP001437256">
    <property type="component" value="Unassembled WGS sequence"/>
</dbReference>
<dbReference type="InterPro" id="IPR054416">
    <property type="entry name" value="GST_UstS-like_C"/>
</dbReference>
<dbReference type="Gene3D" id="1.20.1050.10">
    <property type="match status" value="1"/>
</dbReference>
<evidence type="ECO:0000259" key="1">
    <source>
        <dbReference type="PROSITE" id="PS50404"/>
    </source>
</evidence>
<protein>
    <recommendedName>
        <fullName evidence="1">GST N-terminal domain-containing protein</fullName>
    </recommendedName>
</protein>
<reference evidence="2 3" key="1">
    <citation type="submission" date="2024-05" db="EMBL/GenBank/DDBJ databases">
        <title>A draft genome resource for the thread blight pathogen Marasmius tenuissimus strain MS-2.</title>
        <authorList>
            <person name="Yulfo-Soto G.E."/>
            <person name="Baruah I.K."/>
            <person name="Amoako-Attah I."/>
            <person name="Bukari Y."/>
            <person name="Meinhardt L.W."/>
            <person name="Bailey B.A."/>
            <person name="Cohen S.P."/>
        </authorList>
    </citation>
    <scope>NUCLEOTIDE SEQUENCE [LARGE SCALE GENOMIC DNA]</scope>
    <source>
        <strain evidence="2 3">MS-2</strain>
    </source>
</reference>
<keyword evidence="3" id="KW-1185">Reference proteome</keyword>
<dbReference type="InterPro" id="IPR004045">
    <property type="entry name" value="Glutathione_S-Trfase_N"/>
</dbReference>
<comment type="caution">
    <text evidence="2">The sequence shown here is derived from an EMBL/GenBank/DDBJ whole genome shotgun (WGS) entry which is preliminary data.</text>
</comment>
<dbReference type="EMBL" id="JBBXMP010000564">
    <property type="protein sequence ID" value="KAL0057372.1"/>
    <property type="molecule type" value="Genomic_DNA"/>
</dbReference>
<sequence>MITLYDLGPYTPAEVNSLGTSPFLRTVVFILRYKNLPYEIKPINVLELQTIAPSLGAPPTITHPTPKYTIPFMQDSETGNILSDSSTIAEYLDQTYPDTPRVVPENSKILLKIFQSDILARTAATNNDVVRPYLFKQFPKKFQEMVPLSVPTPEVLKDALSRTREQFDQLNLNLDGGAPYRGFLMGGKEPTIGDFTVLGFVYPLRLIYGEGSEEWKEVQSWANGWVGWLVEEILKVVNLGL</sequence>
<dbReference type="InterPro" id="IPR036249">
    <property type="entry name" value="Thioredoxin-like_sf"/>
</dbReference>
<feature type="domain" description="GST N-terminal" evidence="1">
    <location>
        <begin position="11"/>
        <end position="100"/>
    </location>
</feature>
<dbReference type="Pfam" id="PF13417">
    <property type="entry name" value="GST_N_3"/>
    <property type="match status" value="1"/>
</dbReference>
<dbReference type="InterPro" id="IPR036282">
    <property type="entry name" value="Glutathione-S-Trfase_C_sf"/>
</dbReference>
<dbReference type="SUPFAM" id="SSF47616">
    <property type="entry name" value="GST C-terminal domain-like"/>
    <property type="match status" value="1"/>
</dbReference>
<accession>A0ABR2ZA83</accession>
<gene>
    <name evidence="2" type="ORF">AAF712_015989</name>
</gene>
<name>A0ABR2ZA83_9AGAR</name>
<organism evidence="2 3">
    <name type="scientific">Marasmius tenuissimus</name>
    <dbReference type="NCBI Taxonomy" id="585030"/>
    <lineage>
        <taxon>Eukaryota</taxon>
        <taxon>Fungi</taxon>
        <taxon>Dikarya</taxon>
        <taxon>Basidiomycota</taxon>
        <taxon>Agaricomycotina</taxon>
        <taxon>Agaricomycetes</taxon>
        <taxon>Agaricomycetidae</taxon>
        <taxon>Agaricales</taxon>
        <taxon>Marasmiineae</taxon>
        <taxon>Marasmiaceae</taxon>
        <taxon>Marasmius</taxon>
    </lineage>
</organism>